<name>A0ABD1DHY6_CULPP</name>
<gene>
    <name evidence="1" type="ORF">pipiens_008287</name>
</gene>
<dbReference type="AlphaFoldDB" id="A0ABD1DHY6"/>
<protein>
    <submittedName>
        <fullName evidence="1">Uncharacterized protein</fullName>
    </submittedName>
</protein>
<keyword evidence="2" id="KW-1185">Reference proteome</keyword>
<reference evidence="1 2" key="1">
    <citation type="submission" date="2024-05" db="EMBL/GenBank/DDBJ databases">
        <title>Culex pipiens pipiens assembly and annotation.</title>
        <authorList>
            <person name="Alout H."/>
            <person name="Durand T."/>
        </authorList>
    </citation>
    <scope>NUCLEOTIDE SEQUENCE [LARGE SCALE GENOMIC DNA]</scope>
    <source>
        <strain evidence="1">HA-2024</strain>
        <tissue evidence="1">Whole body</tissue>
    </source>
</reference>
<evidence type="ECO:0000313" key="1">
    <source>
        <dbReference type="EMBL" id="KAL1399336.1"/>
    </source>
</evidence>
<accession>A0ABD1DHY6</accession>
<dbReference type="EMBL" id="JBEHCU010005587">
    <property type="protein sequence ID" value="KAL1399336.1"/>
    <property type="molecule type" value="Genomic_DNA"/>
</dbReference>
<evidence type="ECO:0000313" key="2">
    <source>
        <dbReference type="Proteomes" id="UP001562425"/>
    </source>
</evidence>
<organism evidence="1 2">
    <name type="scientific">Culex pipiens pipiens</name>
    <name type="common">Northern house mosquito</name>
    <dbReference type="NCBI Taxonomy" id="38569"/>
    <lineage>
        <taxon>Eukaryota</taxon>
        <taxon>Metazoa</taxon>
        <taxon>Ecdysozoa</taxon>
        <taxon>Arthropoda</taxon>
        <taxon>Hexapoda</taxon>
        <taxon>Insecta</taxon>
        <taxon>Pterygota</taxon>
        <taxon>Neoptera</taxon>
        <taxon>Endopterygota</taxon>
        <taxon>Diptera</taxon>
        <taxon>Nematocera</taxon>
        <taxon>Culicoidea</taxon>
        <taxon>Culicidae</taxon>
        <taxon>Culicinae</taxon>
        <taxon>Culicini</taxon>
        <taxon>Culex</taxon>
        <taxon>Culex</taxon>
    </lineage>
</organism>
<comment type="caution">
    <text evidence="1">The sequence shown here is derived from an EMBL/GenBank/DDBJ whole genome shotgun (WGS) entry which is preliminary data.</text>
</comment>
<proteinExistence type="predicted"/>
<dbReference type="Proteomes" id="UP001562425">
    <property type="component" value="Unassembled WGS sequence"/>
</dbReference>
<sequence length="99" mass="11797">MYTKKYAHMERRVMEKACEAKKAENIYIPNEPKVVFVMRIRRMDTPAWMFPSPETTFEPIEETINLMRKKVVTPRDMYRLCNEACRRISTCGDELSRST</sequence>